<comment type="caution">
    <text evidence="1">The sequence shown here is derived from an EMBL/GenBank/DDBJ whole genome shotgun (WGS) entry which is preliminary data.</text>
</comment>
<dbReference type="STRING" id="161355.PS9374_04304"/>
<evidence type="ECO:0000313" key="2">
    <source>
        <dbReference type="Proteomes" id="UP000077701"/>
    </source>
</evidence>
<evidence type="ECO:0000313" key="1">
    <source>
        <dbReference type="EMBL" id="GAT68639.1"/>
    </source>
</evidence>
<keyword evidence="2" id="KW-1185">Reference proteome</keyword>
<protein>
    <submittedName>
        <fullName evidence="1">NRDE family protein</fullName>
    </submittedName>
</protein>
<dbReference type="OrthoDB" id="4380123at2"/>
<organism evidence="1 2">
    <name type="scientific">Planomonospora sphaerica</name>
    <dbReference type="NCBI Taxonomy" id="161355"/>
    <lineage>
        <taxon>Bacteria</taxon>
        <taxon>Bacillati</taxon>
        <taxon>Actinomycetota</taxon>
        <taxon>Actinomycetes</taxon>
        <taxon>Streptosporangiales</taxon>
        <taxon>Streptosporangiaceae</taxon>
        <taxon>Planomonospora</taxon>
    </lineage>
</organism>
<dbReference type="AlphaFoldDB" id="A0A171DI81"/>
<dbReference type="Proteomes" id="UP000077701">
    <property type="component" value="Unassembled WGS sequence"/>
</dbReference>
<sequence>MCTAVVSVAPGAEIPLILIGVRDEFTGRPWAAPAEHWPGLVGGRDLLAGGTWLAVDPGAGRACALLNGHGVPAPEPIRRSRGELPLLVAAGDGPADLELAGYDPFHLVLADAAGARLWSWDGAALDGTELPAGTHMIVNSGWERGSDNERVAFFRPLFDGARRPTALDGPWDEWAFLATGAGLPADDPRALIIRHELPDGRVFASLSVTLLAFSADGIRYDFTGDPGDPRAFHRVLPE</sequence>
<gene>
    <name evidence="1" type="ORF">PS9374_04304</name>
</gene>
<dbReference type="RefSeq" id="WP_068899338.1">
    <property type="nucleotide sequence ID" value="NZ_BDCX01000010.1"/>
</dbReference>
<accession>A0A171DI81</accession>
<proteinExistence type="predicted"/>
<dbReference type="Pfam" id="PF05742">
    <property type="entry name" value="TANGO2"/>
    <property type="match status" value="1"/>
</dbReference>
<reference evidence="2" key="2">
    <citation type="submission" date="2016-04" db="EMBL/GenBank/DDBJ databases">
        <title>Planomonospora sphaerica JCM9374 whole genome shotgun sequence.</title>
        <authorList>
            <person name="Suzuki T."/>
            <person name="Dohra H."/>
            <person name="Kodani S."/>
        </authorList>
    </citation>
    <scope>NUCLEOTIDE SEQUENCE [LARGE SCALE GENOMIC DNA]</scope>
    <source>
        <strain evidence="2">JCM 9374</strain>
    </source>
</reference>
<dbReference type="InterPro" id="IPR008551">
    <property type="entry name" value="TANGO2"/>
</dbReference>
<name>A0A171DI81_9ACTN</name>
<dbReference type="PANTHER" id="PTHR17985:SF8">
    <property type="entry name" value="TRANSPORT AND GOLGI ORGANIZATION PROTEIN 2 HOMOLOG"/>
    <property type="match status" value="1"/>
</dbReference>
<dbReference type="EMBL" id="BDCX01000010">
    <property type="protein sequence ID" value="GAT68639.1"/>
    <property type="molecule type" value="Genomic_DNA"/>
</dbReference>
<dbReference type="PANTHER" id="PTHR17985">
    <property type="entry name" value="SER/THR-RICH PROTEIN T10 IN DGCR REGION"/>
    <property type="match status" value="1"/>
</dbReference>
<reference evidence="1 2" key="1">
    <citation type="journal article" date="2016" name="Genome Announc.">
        <title>Draft Genome Sequence of Planomonospora sphaerica JCM9374, a Rare Actinomycete.</title>
        <authorList>
            <person name="Dohra H."/>
            <person name="Suzuki T."/>
            <person name="Inoue Y."/>
            <person name="Kodani S."/>
        </authorList>
    </citation>
    <scope>NUCLEOTIDE SEQUENCE [LARGE SCALE GENOMIC DNA]</scope>
    <source>
        <strain evidence="1 2">JCM 9374</strain>
    </source>
</reference>